<name>A0A840Y6F8_9SPHN</name>
<evidence type="ECO:0000313" key="1">
    <source>
        <dbReference type="EMBL" id="MBB5708857.1"/>
    </source>
</evidence>
<dbReference type="AlphaFoldDB" id="A0A840Y6F8"/>
<dbReference type="SUPFAM" id="SSF53756">
    <property type="entry name" value="UDP-Glycosyltransferase/glycogen phosphorylase"/>
    <property type="match status" value="1"/>
</dbReference>
<dbReference type="InterPro" id="IPR017521">
    <property type="entry name" value="Sugar_tfrase_PEP-CTERM_Stp1"/>
</dbReference>
<dbReference type="PANTHER" id="PTHR12526">
    <property type="entry name" value="GLYCOSYLTRANSFERASE"/>
    <property type="match status" value="1"/>
</dbReference>
<dbReference type="Gene3D" id="3.40.50.2000">
    <property type="entry name" value="Glycogen Phosphorylase B"/>
    <property type="match status" value="2"/>
</dbReference>
<dbReference type="Proteomes" id="UP000527143">
    <property type="component" value="Unassembled WGS sequence"/>
</dbReference>
<reference evidence="1 2" key="1">
    <citation type="submission" date="2020-08" db="EMBL/GenBank/DDBJ databases">
        <title>Genomic Encyclopedia of Type Strains, Phase IV (KMG-IV): sequencing the most valuable type-strain genomes for metagenomic binning, comparative biology and taxonomic classification.</title>
        <authorList>
            <person name="Goeker M."/>
        </authorList>
    </citation>
    <scope>NUCLEOTIDE SEQUENCE [LARGE SCALE GENOMIC DNA]</scope>
    <source>
        <strain evidence="1 2">DSM 26736</strain>
    </source>
</reference>
<keyword evidence="1" id="KW-0808">Transferase</keyword>
<dbReference type="CDD" id="cd03801">
    <property type="entry name" value="GT4_PimA-like"/>
    <property type="match status" value="1"/>
</dbReference>
<comment type="caution">
    <text evidence="1">The sequence shown here is derived from an EMBL/GenBank/DDBJ whole genome shotgun (WGS) entry which is preliminary data.</text>
</comment>
<dbReference type="Pfam" id="PF13692">
    <property type="entry name" value="Glyco_trans_1_4"/>
    <property type="match status" value="1"/>
</dbReference>
<dbReference type="NCBIfam" id="TIGR03087">
    <property type="entry name" value="stp1"/>
    <property type="match status" value="1"/>
</dbReference>
<evidence type="ECO:0000313" key="2">
    <source>
        <dbReference type="Proteomes" id="UP000527143"/>
    </source>
</evidence>
<gene>
    <name evidence="1" type="ORF">FHT02_000063</name>
</gene>
<dbReference type="PANTHER" id="PTHR12526:SF600">
    <property type="entry name" value="GLYCOSYL TRANSFERASE GROUP 1"/>
    <property type="match status" value="1"/>
</dbReference>
<protein>
    <submittedName>
        <fullName evidence="1">Sugar transferase (PEP-CTERM/EpsH1 system associated)</fullName>
    </submittedName>
</protein>
<proteinExistence type="predicted"/>
<organism evidence="1 2">
    <name type="scientific">Sphingomonas xinjiangensis</name>
    <dbReference type="NCBI Taxonomy" id="643568"/>
    <lineage>
        <taxon>Bacteria</taxon>
        <taxon>Pseudomonadati</taxon>
        <taxon>Pseudomonadota</taxon>
        <taxon>Alphaproteobacteria</taxon>
        <taxon>Sphingomonadales</taxon>
        <taxon>Sphingomonadaceae</taxon>
        <taxon>Sphingomonas</taxon>
    </lineage>
</organism>
<keyword evidence="2" id="KW-1185">Reference proteome</keyword>
<dbReference type="EMBL" id="JACIJF010000001">
    <property type="protein sequence ID" value="MBB5708857.1"/>
    <property type="molecule type" value="Genomic_DNA"/>
</dbReference>
<sequence>MADILFLAHRVPYPPDRGDKIRSFHLLKHLAERHRVHLVTFAEGPDDLGHDAALGRFAASQTVVRRAKPHAVAAAQAILSGRPVSLCAFDNGRMRDAVRGVIKREPIGAVFVFSGQMAQHVPDGGPPLIMDFVDMDSAKFAGYAQAGRGPMQWMLAREARLLRTFEAQVAARAHASLFVSAAEAALFKRDTGAARVEVVENGIDTAGFAPDAPFERPGLGPVSIVFTGQMDYRPNIEGVTWFAQAVLPRIREARADAEFVIVGRNPTQAVQALGRSPGVRVTGAVADTRGWLAEAAVVVAPLLLARGIQNKVLEGMAMARPVVASAQAAEGIDHCGTIAVAAHATGMAAAIVQLLADRARATTLGSSARQQVTARYGWPAAMRALDRVMAPLFDTPVQERAA</sequence>
<dbReference type="GO" id="GO:0016757">
    <property type="term" value="F:glycosyltransferase activity"/>
    <property type="evidence" value="ECO:0007669"/>
    <property type="project" value="TreeGrafter"/>
</dbReference>
<dbReference type="RefSeq" id="WP_184083105.1">
    <property type="nucleotide sequence ID" value="NZ_JACIJF010000001.1"/>
</dbReference>
<accession>A0A840Y6F8</accession>